<feature type="region of interest" description="Disordered" evidence="1">
    <location>
        <begin position="672"/>
        <end position="723"/>
    </location>
</feature>
<feature type="region of interest" description="Disordered" evidence="1">
    <location>
        <begin position="763"/>
        <end position="783"/>
    </location>
</feature>
<dbReference type="STRING" id="1884261.A0A5C3QNH3"/>
<dbReference type="Proteomes" id="UP000305067">
    <property type="component" value="Unassembled WGS sequence"/>
</dbReference>
<feature type="region of interest" description="Disordered" evidence="1">
    <location>
        <begin position="858"/>
        <end position="886"/>
    </location>
</feature>
<accession>A0A5C3QNH3</accession>
<proteinExistence type="predicted"/>
<evidence type="ECO:0000313" key="2">
    <source>
        <dbReference type="EMBL" id="TFL01839.1"/>
    </source>
</evidence>
<feature type="compositionally biased region" description="Basic residues" evidence="1">
    <location>
        <begin position="874"/>
        <end position="886"/>
    </location>
</feature>
<name>A0A5C3QNH3_9AGAR</name>
<evidence type="ECO:0000256" key="1">
    <source>
        <dbReference type="SAM" id="MobiDB-lite"/>
    </source>
</evidence>
<dbReference type="AlphaFoldDB" id="A0A5C3QNH3"/>
<dbReference type="OrthoDB" id="270318at2759"/>
<reference evidence="2 3" key="1">
    <citation type="journal article" date="2019" name="Nat. Ecol. Evol.">
        <title>Megaphylogeny resolves global patterns of mushroom evolution.</title>
        <authorList>
            <person name="Varga T."/>
            <person name="Krizsan K."/>
            <person name="Foldi C."/>
            <person name="Dima B."/>
            <person name="Sanchez-Garcia M."/>
            <person name="Sanchez-Ramirez S."/>
            <person name="Szollosi G.J."/>
            <person name="Szarkandi J.G."/>
            <person name="Papp V."/>
            <person name="Albert L."/>
            <person name="Andreopoulos W."/>
            <person name="Angelini C."/>
            <person name="Antonin V."/>
            <person name="Barry K.W."/>
            <person name="Bougher N.L."/>
            <person name="Buchanan P."/>
            <person name="Buyck B."/>
            <person name="Bense V."/>
            <person name="Catcheside P."/>
            <person name="Chovatia M."/>
            <person name="Cooper J."/>
            <person name="Damon W."/>
            <person name="Desjardin D."/>
            <person name="Finy P."/>
            <person name="Geml J."/>
            <person name="Haridas S."/>
            <person name="Hughes K."/>
            <person name="Justo A."/>
            <person name="Karasinski D."/>
            <person name="Kautmanova I."/>
            <person name="Kiss B."/>
            <person name="Kocsube S."/>
            <person name="Kotiranta H."/>
            <person name="LaButti K.M."/>
            <person name="Lechner B.E."/>
            <person name="Liimatainen K."/>
            <person name="Lipzen A."/>
            <person name="Lukacs Z."/>
            <person name="Mihaltcheva S."/>
            <person name="Morgado L.N."/>
            <person name="Niskanen T."/>
            <person name="Noordeloos M.E."/>
            <person name="Ohm R.A."/>
            <person name="Ortiz-Santana B."/>
            <person name="Ovrebo C."/>
            <person name="Racz N."/>
            <person name="Riley R."/>
            <person name="Savchenko A."/>
            <person name="Shiryaev A."/>
            <person name="Soop K."/>
            <person name="Spirin V."/>
            <person name="Szebenyi C."/>
            <person name="Tomsovsky M."/>
            <person name="Tulloss R.E."/>
            <person name="Uehling J."/>
            <person name="Grigoriev I.V."/>
            <person name="Vagvolgyi C."/>
            <person name="Papp T."/>
            <person name="Martin F.M."/>
            <person name="Miettinen O."/>
            <person name="Hibbett D.S."/>
            <person name="Nagy L.G."/>
        </authorList>
    </citation>
    <scope>NUCLEOTIDE SEQUENCE [LARGE SCALE GENOMIC DNA]</scope>
    <source>
        <strain evidence="2 3">CBS 309.79</strain>
    </source>
</reference>
<dbReference type="EMBL" id="ML178824">
    <property type="protein sequence ID" value="TFL01839.1"/>
    <property type="molecule type" value="Genomic_DNA"/>
</dbReference>
<evidence type="ECO:0000313" key="3">
    <source>
        <dbReference type="Proteomes" id="UP000305067"/>
    </source>
</evidence>
<protein>
    <submittedName>
        <fullName evidence="2">Uncharacterized protein</fullName>
    </submittedName>
</protein>
<gene>
    <name evidence="2" type="ORF">BDV98DRAFT_604495</name>
</gene>
<keyword evidence="3" id="KW-1185">Reference proteome</keyword>
<organism evidence="2 3">
    <name type="scientific">Pterulicium gracile</name>
    <dbReference type="NCBI Taxonomy" id="1884261"/>
    <lineage>
        <taxon>Eukaryota</taxon>
        <taxon>Fungi</taxon>
        <taxon>Dikarya</taxon>
        <taxon>Basidiomycota</taxon>
        <taxon>Agaricomycotina</taxon>
        <taxon>Agaricomycetes</taxon>
        <taxon>Agaricomycetidae</taxon>
        <taxon>Agaricales</taxon>
        <taxon>Pleurotineae</taxon>
        <taxon>Pterulaceae</taxon>
        <taxon>Pterulicium</taxon>
    </lineage>
</organism>
<sequence>MYRLCDEIIQAIIFQLEDPSSLVRTNRRFLTISKDSYVRARYFLVRYGNAEALFWALGRGGLLNERVLDILISSGAHLSRYLCQVAIHHYFKTQAHAFIRTTWVRSIPFGVFVHFLQVSADMYGEIPRGKGLDDGSLFACFLKESRYPEAMRATTRETVIEVLGKFKFIPFSPKDPLAAQFPLALAVDPSLLPLAIVNGFQMDIKYRDFIFRKMFEKCAGNTDAQTIVHHVRELGRLDQSMYLSRTVAAEVCVEATQNETGYAALKQLHKLDDLKFYLPALAEQLVKSFISTRQPANPTVGANLRLLFSDFPTSDSTVRLVVLLSLLAPYAAGRTSTHGRLRADLDAVNLVPTRCDMVNVMLHPLVEIPGLLLDYWKKEGLRSSHAGRSNSEPVSKAEEVARDKVARNMAEEVAIACLELGFKGKTLKKLCEEYPSVQNAVVQTLAARYDIAESVLSAAGNHLHEEMGTRGDPEVQAKLARDYNETKIEYVHLAGCSCGIDDDEQRETVPVEAVSAPQMDRRQRWDAVQLDAEDDIGLESLSDMIQRDEMTGSRYIRRRWSISGSADVSPFSRDHLTVSHWVKAKFKERSRVTALFLTHAILNNNLPLINYFLSGSDMGYTTMTPQNPVPITLKHFKLLAKLGRAPSYQLFVAIECGAEFYKSETDYTDAEFSGHQPLSIKQERTSPVPVTSSTSRRKSSSPVDLSQRQKVVAGNGSLKRPRRRAAAIPDFSYVVPSSDDEAIVEDDDGDYHGSYSVDLSDEECGQAGSSAHKREQDSQQKRHARNMQTWVNALTDLQKEETKKLKLRKKELEKDAPTGSKVVVPKTEFLKFITTNLRHLRKSAGQRWIDAFGQTVAHAKEDSDDDDDDDYRRTRSKRRKVATHTL</sequence>
<feature type="compositionally biased region" description="Low complexity" evidence="1">
    <location>
        <begin position="685"/>
        <end position="694"/>
    </location>
</feature>